<feature type="domain" description="Beta-mannosidase-like galactose-binding" evidence="6">
    <location>
        <begin position="132"/>
        <end position="199"/>
    </location>
</feature>
<feature type="domain" description="Glycoside hydrolase family 2 catalytic" evidence="5">
    <location>
        <begin position="375"/>
        <end position="461"/>
    </location>
</feature>
<dbReference type="EMBL" id="BRLB01000001">
    <property type="protein sequence ID" value="GKX28190.1"/>
    <property type="molecule type" value="Genomic_DNA"/>
</dbReference>
<dbReference type="Pfam" id="PF00703">
    <property type="entry name" value="Glyco_hydro_2"/>
    <property type="match status" value="1"/>
</dbReference>
<evidence type="ECO:0000256" key="1">
    <source>
        <dbReference type="ARBA" id="ARBA00007401"/>
    </source>
</evidence>
<keyword evidence="8" id="KW-1185">Reference proteome</keyword>
<dbReference type="InterPro" id="IPR017853">
    <property type="entry name" value="GH"/>
</dbReference>
<reference evidence="7" key="1">
    <citation type="submission" date="2022-06" db="EMBL/GenBank/DDBJ databases">
        <title>Vallitalea longa sp. nov., an anaerobic bacterium isolated from marine sediment.</title>
        <authorList>
            <person name="Hirano S."/>
            <person name="Terahara T."/>
            <person name="Mori K."/>
            <person name="Hamada M."/>
            <person name="Matsumoto R."/>
            <person name="Kobayashi T."/>
        </authorList>
    </citation>
    <scope>NUCLEOTIDE SEQUENCE</scope>
    <source>
        <strain evidence="7">SH18-1</strain>
    </source>
</reference>
<evidence type="ECO:0000313" key="7">
    <source>
        <dbReference type="EMBL" id="GKX28190.1"/>
    </source>
</evidence>
<evidence type="ECO:0000259" key="4">
    <source>
        <dbReference type="Pfam" id="PF00703"/>
    </source>
</evidence>
<evidence type="ECO:0000256" key="3">
    <source>
        <dbReference type="ARBA" id="ARBA00023295"/>
    </source>
</evidence>
<dbReference type="RefSeq" id="WP_281812229.1">
    <property type="nucleotide sequence ID" value="NZ_BRLB01000001.1"/>
</dbReference>
<comment type="similarity">
    <text evidence="1">Belongs to the glycosyl hydrolase 2 family.</text>
</comment>
<keyword evidence="2" id="KW-0378">Hydrolase</keyword>
<dbReference type="SUPFAM" id="SSF49303">
    <property type="entry name" value="beta-Galactosidase/glucuronidase domain"/>
    <property type="match status" value="1"/>
</dbReference>
<comment type="caution">
    <text evidence="7">The sequence shown here is derived from an EMBL/GenBank/DDBJ whole genome shotgun (WGS) entry which is preliminary data.</text>
</comment>
<name>A0A9W5Y8Y5_9FIRM</name>
<evidence type="ECO:0000259" key="6">
    <source>
        <dbReference type="Pfam" id="PF22666"/>
    </source>
</evidence>
<dbReference type="InterPro" id="IPR006103">
    <property type="entry name" value="Glyco_hydro_2_cat"/>
</dbReference>
<dbReference type="Gene3D" id="2.60.120.260">
    <property type="entry name" value="Galactose-binding domain-like"/>
    <property type="match status" value="1"/>
</dbReference>
<dbReference type="AlphaFoldDB" id="A0A9W5Y8Y5"/>
<evidence type="ECO:0000313" key="8">
    <source>
        <dbReference type="Proteomes" id="UP001144256"/>
    </source>
</evidence>
<protein>
    <recommendedName>
        <fullName evidence="9">Beta-galactosidase</fullName>
    </recommendedName>
</protein>
<dbReference type="InterPro" id="IPR006102">
    <property type="entry name" value="Ig-like_GH2"/>
</dbReference>
<organism evidence="7 8">
    <name type="scientific">Vallitalea longa</name>
    <dbReference type="NCBI Taxonomy" id="2936439"/>
    <lineage>
        <taxon>Bacteria</taxon>
        <taxon>Bacillati</taxon>
        <taxon>Bacillota</taxon>
        <taxon>Clostridia</taxon>
        <taxon>Lachnospirales</taxon>
        <taxon>Vallitaleaceae</taxon>
        <taxon>Vallitalea</taxon>
    </lineage>
</organism>
<evidence type="ECO:0008006" key="9">
    <source>
        <dbReference type="Google" id="ProtNLM"/>
    </source>
</evidence>
<accession>A0A9W5Y8Y5</accession>
<dbReference type="InterPro" id="IPR008979">
    <property type="entry name" value="Galactose-bd-like_sf"/>
</dbReference>
<dbReference type="Gene3D" id="3.20.20.80">
    <property type="entry name" value="Glycosidases"/>
    <property type="match status" value="1"/>
</dbReference>
<dbReference type="SUPFAM" id="SSF49785">
    <property type="entry name" value="Galactose-binding domain-like"/>
    <property type="match status" value="1"/>
</dbReference>
<evidence type="ECO:0000256" key="2">
    <source>
        <dbReference type="ARBA" id="ARBA00022801"/>
    </source>
</evidence>
<dbReference type="GO" id="GO:0005975">
    <property type="term" value="P:carbohydrate metabolic process"/>
    <property type="evidence" value="ECO:0007669"/>
    <property type="project" value="InterPro"/>
</dbReference>
<keyword evidence="3" id="KW-0326">Glycosidase</keyword>
<dbReference type="InterPro" id="IPR013783">
    <property type="entry name" value="Ig-like_fold"/>
</dbReference>
<gene>
    <name evidence="7" type="ORF">SH1V18_06700</name>
</gene>
<dbReference type="InterPro" id="IPR054593">
    <property type="entry name" value="Beta-mannosidase-like_N2"/>
</dbReference>
<dbReference type="InterPro" id="IPR036156">
    <property type="entry name" value="Beta-gal/glucu_dom_sf"/>
</dbReference>
<dbReference type="InterPro" id="IPR051913">
    <property type="entry name" value="GH2_Domain-Containing"/>
</dbReference>
<feature type="domain" description="Glycoside hydrolase family 2 immunoglobulin-like beta-sandwich" evidence="4">
    <location>
        <begin position="257"/>
        <end position="364"/>
    </location>
</feature>
<dbReference type="PANTHER" id="PTHR42732">
    <property type="entry name" value="BETA-GALACTOSIDASE"/>
    <property type="match status" value="1"/>
</dbReference>
<evidence type="ECO:0000259" key="5">
    <source>
        <dbReference type="Pfam" id="PF02836"/>
    </source>
</evidence>
<proteinExistence type="inferred from homology"/>
<dbReference type="Proteomes" id="UP001144256">
    <property type="component" value="Unassembled WGS sequence"/>
</dbReference>
<dbReference type="GO" id="GO:0004553">
    <property type="term" value="F:hydrolase activity, hydrolyzing O-glycosyl compounds"/>
    <property type="evidence" value="ECO:0007669"/>
    <property type="project" value="InterPro"/>
</dbReference>
<dbReference type="Pfam" id="PF02836">
    <property type="entry name" value="Glyco_hydro_2_C"/>
    <property type="match status" value="1"/>
</dbReference>
<dbReference type="SUPFAM" id="SSF51445">
    <property type="entry name" value="(Trans)glycosidases"/>
    <property type="match status" value="1"/>
</dbReference>
<dbReference type="Pfam" id="PF22666">
    <property type="entry name" value="Glyco_hydro_2_N2"/>
    <property type="match status" value="1"/>
</dbReference>
<sequence length="1011" mass="117618">MAKVDGFARIAINGIDNNKDELEEIVPESLIKNYFQASDKSASPVVEKSYEEKLEDFHKDIDELKKKFLPYLEDYTPNLKIEREQFELNDFQFRYEIEEDKNDFSRVLRGEGDFDTVTIPDYKGPIGKWTGYYRKEFDCDYEIDSDERIYIKFLGVDYIANVYLNNKFIGNHEGFFAPFEFDITDYIYTDKKNVLVVEVLNDAPTLGIDLGDGRLDGDKIYAATGYGWDDSEKGWHHCPPGAGICNRILVEKRNKYYINDIFVRPDIDNKKAEIWVEIYNSDFANVQLNVDMSIYSKNFTGYSQEDIEFSIEKSGPYINYYRTIVDMDDIKLWEPESPYLYNVRINLYKEEVLVDQKDRHFGMRKFHMDDKEELKGTLYLNNDKVILRGANTMGHMQQCVYKGDFKLLIEDILIAKYCNMNYYRLTQRPVQEEIYEYCDCLGMMLQTDLPFFGWIRRNKFCEAIKQSEEMERLIRSHPSSIMVTYINEPFPATWGFRGHRSLLRNEMEDFFEAASKAILLNNPDRVIKNVEGDYDPPTRYGLSDFHCYNMWYTNHALPIGKLHKGYLPAIKKGWKTGCGEYGTEGLDPLEIMMEDYPESWVPKSIEDDWTPQDVVNSQTYTMHGDWYEEQDNIKDWILESQIHQAFATKMMNDAFRRRSDILISTAVHLLIDAWPSGWMKTLVDYRRKPKPGYFTFKETLEPVRVNLRSDKFTIYTEEEVEVECYTMNDLPEKLVDAKIMITVRTDNEDICSFEKYLDVSETIAKYCGSIKFVIPSIDADKEIIHIDAILSDNKGEIINSERLDLTAMNRDDAKTQVVLIGSDESLEKSFDKLNIDYKQTVNDRYVIIDDKSFLDNKNEVLLKVKNGGKALISLYDIKDCNIDGQEYSIKTLGEKGADSQTGKGLFFVARNKDNDYTKDNEPKDYSFMYDSVSDSFGFICEDGVVGETDEHILFTYKTPDFGVNLKGPKDKVGILSEKKYGKGTLYLSTIKLDRLLGNNPYLDGLIKKILK</sequence>
<dbReference type="Gene3D" id="2.60.40.10">
    <property type="entry name" value="Immunoglobulins"/>
    <property type="match status" value="1"/>
</dbReference>
<dbReference type="PANTHER" id="PTHR42732:SF1">
    <property type="entry name" value="BETA-MANNOSIDASE"/>
    <property type="match status" value="1"/>
</dbReference>